<sequence length="291" mass="32721">MPLRAPLRRKSSKQLRDLRRLDACIDKLTAVKDAPPGTEVQLPEEDLVWLCREARRVFLAQPMLLELDAPRRAARNSNLRPDFNVRVIERLHVCGDTHGQYSDLLKLLAMGGFPPASNYLFLGDYVDRARQSVETIGLLLCLLLAYKVRRPASFFLLRGNHECASLNRIYGFFDECKRRYSVKLWRVFGDCFNCMPVAAVVGDRILCMHGGLSPELESLDQIRALARPTELERRKAAFANRDSPSSAGRTPPTFEFAPTADEPPSRAAPSSSTPPRTAPRATRPNTPARSY</sequence>
<evidence type="ECO:0000259" key="10">
    <source>
        <dbReference type="PROSITE" id="PS00125"/>
    </source>
</evidence>
<feature type="domain" description="Serine/threonine specific protein phosphatases" evidence="10">
    <location>
        <begin position="157"/>
        <end position="162"/>
    </location>
</feature>
<evidence type="ECO:0000313" key="11">
    <source>
        <dbReference type="EMBL" id="KAK7248581.1"/>
    </source>
</evidence>
<reference evidence="11 12" key="1">
    <citation type="submission" date="2024-03" db="EMBL/GenBank/DDBJ databases">
        <title>Aureococcus anophagefferens CCMP1851 and Kratosvirus quantuckense: Draft genome of a second virus-susceptible host strain in the model system.</title>
        <authorList>
            <person name="Chase E."/>
            <person name="Truchon A.R."/>
            <person name="Schepens W."/>
            <person name="Wilhelm S.W."/>
        </authorList>
    </citation>
    <scope>NUCLEOTIDE SEQUENCE [LARGE SCALE GENOMIC DNA]</scope>
    <source>
        <strain evidence="11 12">CCMP1851</strain>
    </source>
</reference>
<proteinExistence type="inferred from homology"/>
<dbReference type="Pfam" id="PF00149">
    <property type="entry name" value="Metallophos"/>
    <property type="match status" value="1"/>
</dbReference>
<dbReference type="PANTHER" id="PTHR11668">
    <property type="entry name" value="SERINE/THREONINE PROTEIN PHOSPHATASE"/>
    <property type="match status" value="1"/>
</dbReference>
<evidence type="ECO:0000256" key="6">
    <source>
        <dbReference type="ARBA" id="ARBA00047761"/>
    </source>
</evidence>
<organism evidence="11 12">
    <name type="scientific">Aureococcus anophagefferens</name>
    <name type="common">Harmful bloom alga</name>
    <dbReference type="NCBI Taxonomy" id="44056"/>
    <lineage>
        <taxon>Eukaryota</taxon>
        <taxon>Sar</taxon>
        <taxon>Stramenopiles</taxon>
        <taxon>Ochrophyta</taxon>
        <taxon>Pelagophyceae</taxon>
        <taxon>Pelagomonadales</taxon>
        <taxon>Pelagomonadaceae</taxon>
        <taxon>Aureococcus</taxon>
    </lineage>
</organism>
<dbReference type="EMBL" id="JBBJCI010000091">
    <property type="protein sequence ID" value="KAK7248581.1"/>
    <property type="molecule type" value="Genomic_DNA"/>
</dbReference>
<evidence type="ECO:0000256" key="3">
    <source>
        <dbReference type="ARBA" id="ARBA00022801"/>
    </source>
</evidence>
<protein>
    <recommendedName>
        <fullName evidence="8">Serine/threonine-protein phosphatase</fullName>
        <ecNumber evidence="8">3.1.3.16</ecNumber>
    </recommendedName>
</protein>
<dbReference type="Proteomes" id="UP001363151">
    <property type="component" value="Unassembled WGS sequence"/>
</dbReference>
<evidence type="ECO:0000256" key="4">
    <source>
        <dbReference type="ARBA" id="ARBA00022912"/>
    </source>
</evidence>
<keyword evidence="3 8" id="KW-0378">Hydrolase</keyword>
<dbReference type="InterPro" id="IPR031675">
    <property type="entry name" value="STPPase_N"/>
</dbReference>
<evidence type="ECO:0000256" key="7">
    <source>
        <dbReference type="ARBA" id="ARBA00048336"/>
    </source>
</evidence>
<evidence type="ECO:0000256" key="9">
    <source>
        <dbReference type="SAM" id="MobiDB-lite"/>
    </source>
</evidence>
<dbReference type="EC" id="3.1.3.16" evidence="8"/>
<dbReference type="Pfam" id="PF16891">
    <property type="entry name" value="STPPase_N"/>
    <property type="match status" value="1"/>
</dbReference>
<keyword evidence="5" id="KW-0464">Manganese</keyword>
<dbReference type="PANTHER" id="PTHR11668:SF300">
    <property type="entry name" value="SERINE_THREONINE-PROTEIN PHOSPHATASE"/>
    <property type="match status" value="1"/>
</dbReference>
<accession>A0ABR1G5W3</accession>
<dbReference type="InterPro" id="IPR029052">
    <property type="entry name" value="Metallo-depent_PP-like"/>
</dbReference>
<comment type="catalytic activity">
    <reaction evidence="6">
        <text>O-phospho-L-seryl-[protein] + H2O = L-seryl-[protein] + phosphate</text>
        <dbReference type="Rhea" id="RHEA:20629"/>
        <dbReference type="Rhea" id="RHEA-COMP:9863"/>
        <dbReference type="Rhea" id="RHEA-COMP:11604"/>
        <dbReference type="ChEBI" id="CHEBI:15377"/>
        <dbReference type="ChEBI" id="CHEBI:29999"/>
        <dbReference type="ChEBI" id="CHEBI:43474"/>
        <dbReference type="ChEBI" id="CHEBI:83421"/>
        <dbReference type="EC" id="3.1.3.16"/>
    </reaction>
</comment>
<evidence type="ECO:0000256" key="1">
    <source>
        <dbReference type="ARBA" id="ARBA00001936"/>
    </source>
</evidence>
<comment type="caution">
    <text evidence="11">The sequence shown here is derived from an EMBL/GenBank/DDBJ whole genome shotgun (WGS) entry which is preliminary data.</text>
</comment>
<dbReference type="InterPro" id="IPR004843">
    <property type="entry name" value="Calcineurin-like_PHP"/>
</dbReference>
<gene>
    <name evidence="11" type="ORF">SO694_00167036</name>
</gene>
<dbReference type="PROSITE" id="PS00125">
    <property type="entry name" value="SER_THR_PHOSPHATASE"/>
    <property type="match status" value="1"/>
</dbReference>
<dbReference type="SMART" id="SM00156">
    <property type="entry name" value="PP2Ac"/>
    <property type="match status" value="1"/>
</dbReference>
<feature type="region of interest" description="Disordered" evidence="9">
    <location>
        <begin position="235"/>
        <end position="291"/>
    </location>
</feature>
<dbReference type="SUPFAM" id="SSF56300">
    <property type="entry name" value="Metallo-dependent phosphatases"/>
    <property type="match status" value="1"/>
</dbReference>
<comment type="cofactor">
    <cofactor evidence="1">
        <name>Mn(2+)</name>
        <dbReference type="ChEBI" id="CHEBI:29035"/>
    </cofactor>
</comment>
<comment type="catalytic activity">
    <reaction evidence="7 8">
        <text>O-phospho-L-threonyl-[protein] + H2O = L-threonyl-[protein] + phosphate</text>
        <dbReference type="Rhea" id="RHEA:47004"/>
        <dbReference type="Rhea" id="RHEA-COMP:11060"/>
        <dbReference type="Rhea" id="RHEA-COMP:11605"/>
        <dbReference type="ChEBI" id="CHEBI:15377"/>
        <dbReference type="ChEBI" id="CHEBI:30013"/>
        <dbReference type="ChEBI" id="CHEBI:43474"/>
        <dbReference type="ChEBI" id="CHEBI:61977"/>
        <dbReference type="EC" id="3.1.3.16"/>
    </reaction>
</comment>
<dbReference type="Gene3D" id="3.60.21.10">
    <property type="match status" value="1"/>
</dbReference>
<dbReference type="InterPro" id="IPR050341">
    <property type="entry name" value="PP1_catalytic_subunit"/>
</dbReference>
<feature type="compositionally biased region" description="Low complexity" evidence="9">
    <location>
        <begin position="265"/>
        <end position="291"/>
    </location>
</feature>
<keyword evidence="12" id="KW-1185">Reference proteome</keyword>
<evidence type="ECO:0000313" key="12">
    <source>
        <dbReference type="Proteomes" id="UP001363151"/>
    </source>
</evidence>
<comment type="similarity">
    <text evidence="8">Belongs to the PPP phosphatase family.</text>
</comment>
<dbReference type="InterPro" id="IPR006186">
    <property type="entry name" value="Ser/Thr-sp_prot-phosphatase"/>
</dbReference>
<name>A0ABR1G5W3_AURAN</name>
<keyword evidence="4" id="KW-0904">Protein phosphatase</keyword>
<evidence type="ECO:0000256" key="5">
    <source>
        <dbReference type="ARBA" id="ARBA00023211"/>
    </source>
</evidence>
<evidence type="ECO:0000256" key="2">
    <source>
        <dbReference type="ARBA" id="ARBA00022723"/>
    </source>
</evidence>
<evidence type="ECO:0000256" key="8">
    <source>
        <dbReference type="RuleBase" id="RU004273"/>
    </source>
</evidence>
<keyword evidence="2" id="KW-0479">Metal-binding</keyword>
<dbReference type="PRINTS" id="PR00114">
    <property type="entry name" value="STPHPHTASE"/>
</dbReference>